<dbReference type="PANTHER" id="PTHR43877">
    <property type="entry name" value="AMINOALKYLPHOSPHONATE N-ACETYLTRANSFERASE-RELATED-RELATED"/>
    <property type="match status" value="1"/>
</dbReference>
<organism evidence="4">
    <name type="scientific">uncultured bacterium Contig224</name>
    <dbReference type="NCBI Taxonomy" id="1393538"/>
    <lineage>
        <taxon>Bacteria</taxon>
        <taxon>environmental samples</taxon>
    </lineage>
</organism>
<proteinExistence type="predicted"/>
<accession>W0FHN4</accession>
<dbReference type="PANTHER" id="PTHR43877:SF1">
    <property type="entry name" value="ACETYLTRANSFERASE"/>
    <property type="match status" value="1"/>
</dbReference>
<dbReference type="InterPro" id="IPR016181">
    <property type="entry name" value="Acyl_CoA_acyltransferase"/>
</dbReference>
<evidence type="ECO:0000256" key="1">
    <source>
        <dbReference type="ARBA" id="ARBA00022679"/>
    </source>
</evidence>
<name>W0FHN4_9BACT</name>
<dbReference type="CDD" id="cd04301">
    <property type="entry name" value="NAT_SF"/>
    <property type="match status" value="1"/>
</dbReference>
<feature type="domain" description="N-acetyltransferase" evidence="3">
    <location>
        <begin position="1"/>
        <end position="155"/>
    </location>
</feature>
<dbReference type="Gene3D" id="3.40.630.30">
    <property type="match status" value="1"/>
</dbReference>
<dbReference type="InterPro" id="IPR000182">
    <property type="entry name" value="GNAT_dom"/>
</dbReference>
<dbReference type="AlphaFoldDB" id="W0FHN4"/>
<sequence length="159" mass="17894">MRPEEWPLLEDFLYEAIFVPEDFEGEIPRSIIYEDPKCRAAFKGFGTLPDDRAVVAEVGCRVIGACWVRTTDEYGHIDDETPSFSISLYEPYRGCGIGSAMMGRLLEDLRCASYVRASLSVQKENPAVRLYERLGFRIVGNGADDTEWLMVIDLDGING</sequence>
<keyword evidence="2" id="KW-0012">Acyltransferase</keyword>
<reference evidence="4" key="1">
    <citation type="journal article" date="2013" name="PLoS ONE">
        <title>Metagenomic insights into the carbohydrate-active enzymes carried by the microorganisms adhering to solid digesta in the rumen of cows.</title>
        <authorList>
            <person name="Wang L."/>
            <person name="Hatem A."/>
            <person name="Catalyurek U.V."/>
            <person name="Morrison M."/>
            <person name="Yu Z."/>
        </authorList>
    </citation>
    <scope>NUCLEOTIDE SEQUENCE</scope>
</reference>
<keyword evidence="1 4" id="KW-0808">Transferase</keyword>
<dbReference type="SUPFAM" id="SSF55729">
    <property type="entry name" value="Acyl-CoA N-acyltransferases (Nat)"/>
    <property type="match status" value="1"/>
</dbReference>
<evidence type="ECO:0000313" key="4">
    <source>
        <dbReference type="EMBL" id="AHF24233.1"/>
    </source>
</evidence>
<evidence type="ECO:0000256" key="2">
    <source>
        <dbReference type="ARBA" id="ARBA00023315"/>
    </source>
</evidence>
<dbReference type="InterPro" id="IPR050832">
    <property type="entry name" value="Bact_Acetyltransf"/>
</dbReference>
<evidence type="ECO:0000259" key="3">
    <source>
        <dbReference type="PROSITE" id="PS51186"/>
    </source>
</evidence>
<dbReference type="EMBL" id="KC246788">
    <property type="protein sequence ID" value="AHF24233.1"/>
    <property type="molecule type" value="Genomic_DNA"/>
</dbReference>
<protein>
    <submittedName>
        <fullName evidence="4">Acetyltransferase, GNAT family</fullName>
    </submittedName>
</protein>
<dbReference type="Pfam" id="PF00583">
    <property type="entry name" value="Acetyltransf_1"/>
    <property type="match status" value="1"/>
</dbReference>
<dbReference type="GO" id="GO:0016747">
    <property type="term" value="F:acyltransferase activity, transferring groups other than amino-acyl groups"/>
    <property type="evidence" value="ECO:0007669"/>
    <property type="project" value="InterPro"/>
</dbReference>
<dbReference type="PROSITE" id="PS51186">
    <property type="entry name" value="GNAT"/>
    <property type="match status" value="1"/>
</dbReference>